<name>A0ABR3RL25_9PLEO</name>
<proteinExistence type="predicted"/>
<sequence>MRLLNASTIRLESFHNEAITPRYAILSHTWGDEEVSFQDLDSAELSEAINSMFKWYRKSAICYAYLEDIRDFVAIRGGGETSYMREDAKVERQGGEAFNESYLAKARWFTRGWTLQELIAPHDIVFYAKGWKTLGRKSTMAEVLENITGIAWYCILGSDLNKVSVAQRMSWASKRQTTRSEDIAYCLLGIFDVNMPLLYGEGEKAFSRLQEEIMKNSDDQSLFAWVPQSAESLEFFNLRPDFLHYRQRTGTEIKWKDGPQITTQNVRGMFAKHPSEFSASHTCLPWTPLTQTLKENFNAHTPYMLTNKGVEILLPIIPLVLNHDINVAVLHCTEASKGGSLIGIIVQGGPEWPGQQYRRDGYGLVRVSMQDLGRHGEKLRKVYLSKRPLVEKEHHLTRTLPNNA</sequence>
<dbReference type="PANTHER" id="PTHR10622:SF10">
    <property type="entry name" value="HET DOMAIN-CONTAINING PROTEIN"/>
    <property type="match status" value="1"/>
</dbReference>
<keyword evidence="3" id="KW-1185">Reference proteome</keyword>
<dbReference type="Proteomes" id="UP001521785">
    <property type="component" value="Unassembled WGS sequence"/>
</dbReference>
<evidence type="ECO:0000313" key="2">
    <source>
        <dbReference type="EMBL" id="KAL1604983.1"/>
    </source>
</evidence>
<dbReference type="Pfam" id="PF26640">
    <property type="entry name" value="DUF8212"/>
    <property type="match status" value="1"/>
</dbReference>
<protein>
    <recommendedName>
        <fullName evidence="1">DUF8212 domain-containing protein</fullName>
    </recommendedName>
</protein>
<evidence type="ECO:0000259" key="1">
    <source>
        <dbReference type="Pfam" id="PF26640"/>
    </source>
</evidence>
<feature type="domain" description="DUF8212" evidence="1">
    <location>
        <begin position="204"/>
        <end position="363"/>
    </location>
</feature>
<accession>A0ABR3RL25</accession>
<dbReference type="PANTHER" id="PTHR10622">
    <property type="entry name" value="HET DOMAIN-CONTAINING PROTEIN"/>
    <property type="match status" value="1"/>
</dbReference>
<organism evidence="2 3">
    <name type="scientific">Paraconiothyrium brasiliense</name>
    <dbReference type="NCBI Taxonomy" id="300254"/>
    <lineage>
        <taxon>Eukaryota</taxon>
        <taxon>Fungi</taxon>
        <taxon>Dikarya</taxon>
        <taxon>Ascomycota</taxon>
        <taxon>Pezizomycotina</taxon>
        <taxon>Dothideomycetes</taxon>
        <taxon>Pleosporomycetidae</taxon>
        <taxon>Pleosporales</taxon>
        <taxon>Massarineae</taxon>
        <taxon>Didymosphaeriaceae</taxon>
        <taxon>Paraconiothyrium</taxon>
    </lineage>
</organism>
<dbReference type="InterPro" id="IPR058525">
    <property type="entry name" value="DUF8212"/>
</dbReference>
<comment type="caution">
    <text evidence="2">The sequence shown here is derived from an EMBL/GenBank/DDBJ whole genome shotgun (WGS) entry which is preliminary data.</text>
</comment>
<dbReference type="EMBL" id="JAKJXO020000005">
    <property type="protein sequence ID" value="KAL1604983.1"/>
    <property type="molecule type" value="Genomic_DNA"/>
</dbReference>
<reference evidence="2 3" key="1">
    <citation type="submission" date="2024-02" db="EMBL/GenBank/DDBJ databases">
        <title>De novo assembly and annotation of 12 fungi associated with fruit tree decline syndrome in Ontario, Canada.</title>
        <authorList>
            <person name="Sulman M."/>
            <person name="Ellouze W."/>
            <person name="Ilyukhin E."/>
        </authorList>
    </citation>
    <scope>NUCLEOTIDE SEQUENCE [LARGE SCALE GENOMIC DNA]</scope>
    <source>
        <strain evidence="2 3">M42-189</strain>
    </source>
</reference>
<evidence type="ECO:0000313" key="3">
    <source>
        <dbReference type="Proteomes" id="UP001521785"/>
    </source>
</evidence>
<gene>
    <name evidence="2" type="ORF">SLS60_004524</name>
</gene>